<protein>
    <submittedName>
        <fullName evidence="1">Uncharacterized protein</fullName>
    </submittedName>
</protein>
<evidence type="ECO:0000313" key="1">
    <source>
        <dbReference type="EMBL" id="KAJ9114173.1"/>
    </source>
</evidence>
<accession>A0ACC2WQU9</accession>
<comment type="caution">
    <text evidence="1">The sequence shown here is derived from an EMBL/GenBank/DDBJ whole genome shotgun (WGS) entry which is preliminary data.</text>
</comment>
<proteinExistence type="predicted"/>
<organism evidence="1 2">
    <name type="scientific">Naganishia adeliensis</name>
    <dbReference type="NCBI Taxonomy" id="92952"/>
    <lineage>
        <taxon>Eukaryota</taxon>
        <taxon>Fungi</taxon>
        <taxon>Dikarya</taxon>
        <taxon>Basidiomycota</taxon>
        <taxon>Agaricomycotina</taxon>
        <taxon>Tremellomycetes</taxon>
        <taxon>Filobasidiales</taxon>
        <taxon>Filobasidiaceae</taxon>
        <taxon>Naganishia</taxon>
    </lineage>
</organism>
<sequence>MSGEEYAQGEADQPVFASLQEEADYFRAQYETTVQKVEEIQAESQTLDELIETLNGLNQNLEESNEALEQRHKEDQEDITALEKQVNQLEQQLTKTREELEELKQKRVQEVKEQNANVSTMQRKIENLEKEVEDRKQAIVKLEMGNDDLERSQRNALSSFLDLESQHNRMLEEKILLEQDLEGKRQLEEDMQRLKDELRDQTLETAILKTQLERAQAEMKVLTEQTAVTQPSPAIRITKSQSSASLSTPPGTAMRHTFMSPVAEQSMEESPATSIMTNSTIKADTGASPSQIPVARLKRLDSLSSTSSPTSPSLRRSNTLDSPRSSPQGRMPLSPSRYGISSNLNRSTNSRNIASLVSAGSPAPLKYPSTHRNMGTSTPLRPAALRKGSDASSVYAAKRQEISSKTANLVARLQGISAAHKTVVRKTSGSFQRVAHGVASAISHGNNRLNRSVSQQSDQSEQQTGHAVPGIVQGDISTVSTNSPGSWVVIKDQHGESSHHDSGKAGRQGYRTTILPPGDDNNTLKPHSVLRSGKMLPARPGIPSPLNQSMSGSASRSNLALPNRSLRLASNASNTTTISSSTSDSNRPMTPVGESRVPAYTRPASSMSQRESDHDDWASSDMRAGNATVTVDKPLSARLVRPHGATYERPRSRQDDHQLSSRQTRLPGNLQPIAPPPSRHPGVTTRSNRRIEPPARPTTKEQQDLPPRTSSVRTQPRVSRRQVPAQQKPVAAVGGSGIPRRSVSGRRPVSMSVVPQEVPPLPEGALAHVEAGRRAAGIGIGLPSSPRKTGLR</sequence>
<evidence type="ECO:0000313" key="2">
    <source>
        <dbReference type="Proteomes" id="UP001230649"/>
    </source>
</evidence>
<gene>
    <name evidence="1" type="ORF">QFC20_001689</name>
</gene>
<name>A0ACC2WQU9_9TREE</name>
<reference evidence="1" key="1">
    <citation type="submission" date="2023-04" db="EMBL/GenBank/DDBJ databases">
        <title>Draft Genome sequencing of Naganishia species isolated from polar environments using Oxford Nanopore Technology.</title>
        <authorList>
            <person name="Leo P."/>
            <person name="Venkateswaran K."/>
        </authorList>
    </citation>
    <scope>NUCLEOTIDE SEQUENCE</scope>
    <source>
        <strain evidence="1">MNA-CCFEE 5262</strain>
    </source>
</reference>
<dbReference type="EMBL" id="JASBWS010000010">
    <property type="protein sequence ID" value="KAJ9114173.1"/>
    <property type="molecule type" value="Genomic_DNA"/>
</dbReference>
<dbReference type="Proteomes" id="UP001230649">
    <property type="component" value="Unassembled WGS sequence"/>
</dbReference>
<keyword evidence="2" id="KW-1185">Reference proteome</keyword>